<dbReference type="Proteomes" id="UP000054565">
    <property type="component" value="Unassembled WGS sequence"/>
</dbReference>
<reference evidence="2" key="1">
    <citation type="journal article" date="2010" name="Genome Res.">
        <title>Population genomic sequencing of Coccidioides fungi reveals recent hybridization and transposon control.</title>
        <authorList>
            <person name="Neafsey D.E."/>
            <person name="Barker B.M."/>
            <person name="Sharpton T.J."/>
            <person name="Stajich J.E."/>
            <person name="Park D.J."/>
            <person name="Whiston E."/>
            <person name="Hung C.-Y."/>
            <person name="McMahan C."/>
            <person name="White J."/>
            <person name="Sykes S."/>
            <person name="Heiman D."/>
            <person name="Young S."/>
            <person name="Zeng Q."/>
            <person name="Abouelleil A."/>
            <person name="Aftuck L."/>
            <person name="Bessette D."/>
            <person name="Brown A."/>
            <person name="FitzGerald M."/>
            <person name="Lui A."/>
            <person name="Macdonald J.P."/>
            <person name="Priest M."/>
            <person name="Orbach M.J."/>
            <person name="Galgiani J.N."/>
            <person name="Kirkland T.N."/>
            <person name="Cole G.T."/>
            <person name="Birren B.W."/>
            <person name="Henn M.R."/>
            <person name="Taylor J.W."/>
            <person name="Rounsley S.D."/>
        </authorList>
    </citation>
    <scope>NUCLEOTIDE SEQUENCE [LARGE SCALE GENOMIC DNA]</scope>
    <source>
        <strain evidence="2">RMSCC 2394</strain>
    </source>
</reference>
<evidence type="ECO:0000313" key="2">
    <source>
        <dbReference type="Proteomes" id="UP000054565"/>
    </source>
</evidence>
<organism evidence="1 2">
    <name type="scientific">Coccidioides immitis RMSCC 2394</name>
    <dbReference type="NCBI Taxonomy" id="404692"/>
    <lineage>
        <taxon>Eukaryota</taxon>
        <taxon>Fungi</taxon>
        <taxon>Dikarya</taxon>
        <taxon>Ascomycota</taxon>
        <taxon>Pezizomycotina</taxon>
        <taxon>Eurotiomycetes</taxon>
        <taxon>Eurotiomycetidae</taxon>
        <taxon>Onygenales</taxon>
        <taxon>Onygenaceae</taxon>
        <taxon>Coccidioides</taxon>
    </lineage>
</organism>
<evidence type="ECO:0000313" key="1">
    <source>
        <dbReference type="EMBL" id="KMP03901.1"/>
    </source>
</evidence>
<accession>A0A0J6Y5G1</accession>
<dbReference type="EMBL" id="DS028094">
    <property type="protein sequence ID" value="KMP03901.1"/>
    <property type="molecule type" value="Genomic_DNA"/>
</dbReference>
<name>A0A0J6Y5G1_COCIT</name>
<protein>
    <submittedName>
        <fullName evidence="1">Uncharacterized protein</fullName>
    </submittedName>
</protein>
<sequence length="182" mass="20099">MRRIHSSPSTDVGRLVSASRERWSLEKAKLVLTGKWGGRLLASALGESTCLAGYLDFDGSSMKFACRFPDGARPLSRIMERSTGAFVIHGPEERHPINRSVDRCASTSIAFPAWPCSYMLSWSLISPSSSGTCGSERWICDGCLEGHIERDDDLWHAPPTFEAELASTQAIKDGSHSRRHIF</sequence>
<proteinExistence type="predicted"/>
<gene>
    <name evidence="1" type="ORF">CIRG_03593</name>
</gene>
<dbReference type="AlphaFoldDB" id="A0A0J6Y5G1"/>